<gene>
    <name evidence="2" type="primary">Dnah7</name>
    <name evidence="2" type="ORF">SNEC2469_LOCUS21806</name>
</gene>
<feature type="non-terminal residue" evidence="2">
    <location>
        <position position="1"/>
    </location>
</feature>
<dbReference type="InterPro" id="IPR026983">
    <property type="entry name" value="DHC"/>
</dbReference>
<dbReference type="EMBL" id="CAJNJA010038930">
    <property type="protein sequence ID" value="CAE7751916.1"/>
    <property type="molecule type" value="Genomic_DNA"/>
</dbReference>
<dbReference type="Proteomes" id="UP000601435">
    <property type="component" value="Unassembled WGS sequence"/>
</dbReference>
<evidence type="ECO:0000313" key="3">
    <source>
        <dbReference type="Proteomes" id="UP000601435"/>
    </source>
</evidence>
<dbReference type="GO" id="GO:0051959">
    <property type="term" value="F:dynein light intermediate chain binding"/>
    <property type="evidence" value="ECO:0007669"/>
    <property type="project" value="InterPro"/>
</dbReference>
<keyword evidence="3" id="KW-1185">Reference proteome</keyword>
<dbReference type="GO" id="GO:0030286">
    <property type="term" value="C:dynein complex"/>
    <property type="evidence" value="ECO:0007669"/>
    <property type="project" value="InterPro"/>
</dbReference>
<feature type="non-terminal residue" evidence="2">
    <location>
        <position position="96"/>
    </location>
</feature>
<protein>
    <submittedName>
        <fullName evidence="2">Dnah7 protein</fullName>
    </submittedName>
</protein>
<dbReference type="PANTHER" id="PTHR22878:SF68">
    <property type="entry name" value="DYNEIN HEAVY CHAIN 6, AXONEMAL-LIKE"/>
    <property type="match status" value="1"/>
</dbReference>
<dbReference type="Pfam" id="PF12781">
    <property type="entry name" value="AAA_9"/>
    <property type="match status" value="1"/>
</dbReference>
<proteinExistence type="predicted"/>
<evidence type="ECO:0000313" key="2">
    <source>
        <dbReference type="EMBL" id="CAE7751916.1"/>
    </source>
</evidence>
<reference evidence="2" key="1">
    <citation type="submission" date="2021-02" db="EMBL/GenBank/DDBJ databases">
        <authorList>
            <person name="Dougan E. K."/>
            <person name="Rhodes N."/>
            <person name="Thang M."/>
            <person name="Chan C."/>
        </authorList>
    </citation>
    <scope>NUCLEOTIDE SEQUENCE</scope>
</reference>
<feature type="domain" description="Dynein heavy chain ATP-binding dynein motor region" evidence="1">
    <location>
        <begin position="1"/>
        <end position="96"/>
    </location>
</feature>
<organism evidence="2 3">
    <name type="scientific">Symbiodinium necroappetens</name>
    <dbReference type="NCBI Taxonomy" id="1628268"/>
    <lineage>
        <taxon>Eukaryota</taxon>
        <taxon>Sar</taxon>
        <taxon>Alveolata</taxon>
        <taxon>Dinophyceae</taxon>
        <taxon>Suessiales</taxon>
        <taxon>Symbiodiniaceae</taxon>
        <taxon>Symbiodinium</taxon>
    </lineage>
</organism>
<accession>A0A812Y169</accession>
<dbReference type="PANTHER" id="PTHR22878">
    <property type="entry name" value="DYNEIN HEAVY CHAIN 6, AXONEMAL-LIKE-RELATED"/>
    <property type="match status" value="1"/>
</dbReference>
<dbReference type="InterPro" id="IPR035706">
    <property type="entry name" value="AAA_9"/>
</dbReference>
<dbReference type="OrthoDB" id="447816at2759"/>
<dbReference type="GO" id="GO:0045505">
    <property type="term" value="F:dynein intermediate chain binding"/>
    <property type="evidence" value="ECO:0007669"/>
    <property type="project" value="InterPro"/>
</dbReference>
<name>A0A812Y169_9DINO</name>
<dbReference type="AlphaFoldDB" id="A0A812Y169"/>
<evidence type="ECO:0000259" key="1">
    <source>
        <dbReference type="Pfam" id="PF12781"/>
    </source>
</evidence>
<sequence length="96" mass="10638">NIGLSLDPALEPILQQQKVRDGSGFTIKLGDKSITYADTFKFFMTTTLPNPHYSPETSVKVTLLNFAITPTGLEDQMLGIVVAKERPDLEEQKSQL</sequence>
<comment type="caution">
    <text evidence="2">The sequence shown here is derived from an EMBL/GenBank/DDBJ whole genome shotgun (WGS) entry which is preliminary data.</text>
</comment>
<dbReference type="Gene3D" id="3.40.50.300">
    <property type="entry name" value="P-loop containing nucleotide triphosphate hydrolases"/>
    <property type="match status" value="1"/>
</dbReference>
<dbReference type="GO" id="GO:0007018">
    <property type="term" value="P:microtubule-based movement"/>
    <property type="evidence" value="ECO:0007669"/>
    <property type="project" value="InterPro"/>
</dbReference>
<dbReference type="InterPro" id="IPR027417">
    <property type="entry name" value="P-loop_NTPase"/>
</dbReference>